<accession>A0A9N8LW66</accession>
<evidence type="ECO:0000313" key="1">
    <source>
        <dbReference type="EMBL" id="CAD6943070.1"/>
    </source>
</evidence>
<dbReference type="EMBL" id="CAJHJF010004441">
    <property type="protein sequence ID" value="CAD6943070.1"/>
    <property type="molecule type" value="Genomic_DNA"/>
</dbReference>
<organism evidence="1 2">
    <name type="scientific">Tilletia laevis</name>
    <dbReference type="NCBI Taxonomy" id="157183"/>
    <lineage>
        <taxon>Eukaryota</taxon>
        <taxon>Fungi</taxon>
        <taxon>Dikarya</taxon>
        <taxon>Basidiomycota</taxon>
        <taxon>Ustilaginomycotina</taxon>
        <taxon>Exobasidiomycetes</taxon>
        <taxon>Tilletiales</taxon>
        <taxon>Tilletiaceae</taxon>
        <taxon>Tilletia</taxon>
    </lineage>
</organism>
<name>A0A9N8LW66_9BASI</name>
<keyword evidence="2" id="KW-1185">Reference proteome</keyword>
<protein>
    <submittedName>
        <fullName evidence="1">Uncharacterized protein</fullName>
    </submittedName>
</protein>
<reference evidence="1 2" key="1">
    <citation type="submission" date="2020-10" db="EMBL/GenBank/DDBJ databases">
        <authorList>
            <person name="Sedaghatjoo S."/>
        </authorList>
    </citation>
    <scope>NUCLEOTIDE SEQUENCE [LARGE SCALE GENOMIC DNA]</scope>
    <source>
        <strain evidence="1 2">LLFL</strain>
    </source>
</reference>
<comment type="caution">
    <text evidence="1">The sequence shown here is derived from an EMBL/GenBank/DDBJ whole genome shotgun (WGS) entry which is preliminary data.</text>
</comment>
<proteinExistence type="predicted"/>
<gene>
    <name evidence="1" type="ORF">JKILLFL_G9720</name>
</gene>
<evidence type="ECO:0000313" key="2">
    <source>
        <dbReference type="Proteomes" id="UP000836404"/>
    </source>
</evidence>
<dbReference type="AlphaFoldDB" id="A0A9N8LW66"/>
<sequence>MSASTSMTVQPSLPLPSTSSCARTVSPLLVSSSKVKWLVCRTLSRTSARPLLFKSRYSVQPLLFKSRSTSPLQVSIRPLLLKLRSTFLPQVSVDLRLLKLWTIPARHVAKIPSIPSGAPAAPVCLRIVQLRDTLPASASLGPTATAAIARPAARWTRGTVGASHGTEVGGTGSTA</sequence>
<dbReference type="Proteomes" id="UP000836404">
    <property type="component" value="Unassembled WGS sequence"/>
</dbReference>